<accession>A0ACD3B1B7</accession>
<organism evidence="1 2">
    <name type="scientific">Pluteus cervinus</name>
    <dbReference type="NCBI Taxonomy" id="181527"/>
    <lineage>
        <taxon>Eukaryota</taxon>
        <taxon>Fungi</taxon>
        <taxon>Dikarya</taxon>
        <taxon>Basidiomycota</taxon>
        <taxon>Agaricomycotina</taxon>
        <taxon>Agaricomycetes</taxon>
        <taxon>Agaricomycetidae</taxon>
        <taxon>Agaricales</taxon>
        <taxon>Pluteineae</taxon>
        <taxon>Pluteaceae</taxon>
        <taxon>Pluteus</taxon>
    </lineage>
</organism>
<gene>
    <name evidence="1" type="ORF">BDN72DRAFT_765121</name>
</gene>
<evidence type="ECO:0000313" key="2">
    <source>
        <dbReference type="Proteomes" id="UP000308600"/>
    </source>
</evidence>
<keyword evidence="2" id="KW-1185">Reference proteome</keyword>
<protein>
    <submittedName>
        <fullName evidence="1">Uncharacterized protein</fullName>
    </submittedName>
</protein>
<dbReference type="EMBL" id="ML208299">
    <property type="protein sequence ID" value="TFK71359.1"/>
    <property type="molecule type" value="Genomic_DNA"/>
</dbReference>
<dbReference type="Proteomes" id="UP000308600">
    <property type="component" value="Unassembled WGS sequence"/>
</dbReference>
<sequence length="293" mass="32213">MVTSSHTPLKASLNGSANPASTLTHPIPPPQAHLQPPQPLVAQQQKTPPLPPSTNGSWRPTEVLAPPYRDITTNQDPGVHSEVSFAFDSMEDALAAFARGEFLVVMDDENRENEGDLIISASHCTTEKMAWMIKHTSGYICIALTGDRLEELEIPMMVPENQERHRTAYTVTVDYKHGTTTGISAHDRSLTVRSLASPTSNPSDFTRPGHMVPLRAREGGVLARKGHTESGVDLCLLTNQFPAGVLCELVNDDLKGTMARRDDCRAFADRWGLKMISVEMLVEWRKSHPLTST</sequence>
<name>A0ACD3B1B7_9AGAR</name>
<proteinExistence type="predicted"/>
<reference evidence="1 2" key="1">
    <citation type="journal article" date="2019" name="Nat. Ecol. Evol.">
        <title>Megaphylogeny resolves global patterns of mushroom evolution.</title>
        <authorList>
            <person name="Varga T."/>
            <person name="Krizsan K."/>
            <person name="Foldi C."/>
            <person name="Dima B."/>
            <person name="Sanchez-Garcia M."/>
            <person name="Sanchez-Ramirez S."/>
            <person name="Szollosi G.J."/>
            <person name="Szarkandi J.G."/>
            <person name="Papp V."/>
            <person name="Albert L."/>
            <person name="Andreopoulos W."/>
            <person name="Angelini C."/>
            <person name="Antonin V."/>
            <person name="Barry K.W."/>
            <person name="Bougher N.L."/>
            <person name="Buchanan P."/>
            <person name="Buyck B."/>
            <person name="Bense V."/>
            <person name="Catcheside P."/>
            <person name="Chovatia M."/>
            <person name="Cooper J."/>
            <person name="Damon W."/>
            <person name="Desjardin D."/>
            <person name="Finy P."/>
            <person name="Geml J."/>
            <person name="Haridas S."/>
            <person name="Hughes K."/>
            <person name="Justo A."/>
            <person name="Karasinski D."/>
            <person name="Kautmanova I."/>
            <person name="Kiss B."/>
            <person name="Kocsube S."/>
            <person name="Kotiranta H."/>
            <person name="LaButti K.M."/>
            <person name="Lechner B.E."/>
            <person name="Liimatainen K."/>
            <person name="Lipzen A."/>
            <person name="Lukacs Z."/>
            <person name="Mihaltcheva S."/>
            <person name="Morgado L.N."/>
            <person name="Niskanen T."/>
            <person name="Noordeloos M.E."/>
            <person name="Ohm R.A."/>
            <person name="Ortiz-Santana B."/>
            <person name="Ovrebo C."/>
            <person name="Racz N."/>
            <person name="Riley R."/>
            <person name="Savchenko A."/>
            <person name="Shiryaev A."/>
            <person name="Soop K."/>
            <person name="Spirin V."/>
            <person name="Szebenyi C."/>
            <person name="Tomsovsky M."/>
            <person name="Tulloss R.E."/>
            <person name="Uehling J."/>
            <person name="Grigoriev I.V."/>
            <person name="Vagvolgyi C."/>
            <person name="Papp T."/>
            <person name="Martin F.M."/>
            <person name="Miettinen O."/>
            <person name="Hibbett D.S."/>
            <person name="Nagy L.G."/>
        </authorList>
    </citation>
    <scope>NUCLEOTIDE SEQUENCE [LARGE SCALE GENOMIC DNA]</scope>
    <source>
        <strain evidence="1 2">NL-1719</strain>
    </source>
</reference>
<evidence type="ECO:0000313" key="1">
    <source>
        <dbReference type="EMBL" id="TFK71359.1"/>
    </source>
</evidence>